<keyword evidence="1" id="KW-0812">Transmembrane</keyword>
<gene>
    <name evidence="2" type="ORF">SAMN02745218_01606</name>
</gene>
<protein>
    <submittedName>
        <fullName evidence="2">Uncharacterized protein</fullName>
    </submittedName>
</protein>
<accession>A0A1M4ZHZ1</accession>
<keyword evidence="3" id="KW-1185">Reference proteome</keyword>
<evidence type="ECO:0000313" key="3">
    <source>
        <dbReference type="Proteomes" id="UP000184196"/>
    </source>
</evidence>
<organism evidence="2 3">
    <name type="scientific">Desulfofundulus australicus DSM 11792</name>
    <dbReference type="NCBI Taxonomy" id="1121425"/>
    <lineage>
        <taxon>Bacteria</taxon>
        <taxon>Bacillati</taxon>
        <taxon>Bacillota</taxon>
        <taxon>Clostridia</taxon>
        <taxon>Eubacteriales</taxon>
        <taxon>Peptococcaceae</taxon>
        <taxon>Desulfofundulus</taxon>
    </lineage>
</organism>
<reference evidence="3" key="1">
    <citation type="submission" date="2016-11" db="EMBL/GenBank/DDBJ databases">
        <authorList>
            <person name="Varghese N."/>
            <person name="Submissions S."/>
        </authorList>
    </citation>
    <scope>NUCLEOTIDE SEQUENCE [LARGE SCALE GENOMIC DNA]</scope>
    <source>
        <strain evidence="3">DSM 11792</strain>
    </source>
</reference>
<keyword evidence="1" id="KW-0472">Membrane</keyword>
<evidence type="ECO:0000313" key="2">
    <source>
        <dbReference type="EMBL" id="SHF17659.1"/>
    </source>
</evidence>
<proteinExistence type="predicted"/>
<name>A0A1M4ZHZ1_9FIRM</name>
<feature type="transmembrane region" description="Helical" evidence="1">
    <location>
        <begin position="67"/>
        <end position="86"/>
    </location>
</feature>
<dbReference type="EMBL" id="FQUW01000017">
    <property type="protein sequence ID" value="SHF17659.1"/>
    <property type="molecule type" value="Genomic_DNA"/>
</dbReference>
<sequence length="100" mass="11706">MNLCSNRKSILIFCQDNLLRIAVPCNGIESKSQIINTGCRKMLFSTFSSFYQARIRKSRYTGIPAKSYRLFIFFFFITLNLFETFFEPLEYVLEMGNPGF</sequence>
<dbReference type="AlphaFoldDB" id="A0A1M4ZHZ1"/>
<keyword evidence="1" id="KW-1133">Transmembrane helix</keyword>
<evidence type="ECO:0000256" key="1">
    <source>
        <dbReference type="SAM" id="Phobius"/>
    </source>
</evidence>
<dbReference type="Proteomes" id="UP000184196">
    <property type="component" value="Unassembled WGS sequence"/>
</dbReference>